<dbReference type="STRING" id="1217705.F900_03434"/>
<name>N9LNU9_9GAMM</name>
<reference evidence="1 2" key="1">
    <citation type="submission" date="2013-02" db="EMBL/GenBank/DDBJ databases">
        <title>The Genome Sequence of Acinetobacter sp. ANC 3862.</title>
        <authorList>
            <consortium name="The Broad Institute Genome Sequencing Platform"/>
            <consortium name="The Broad Institute Genome Sequencing Center for Infectious Disease"/>
            <person name="Cerqueira G."/>
            <person name="Feldgarden M."/>
            <person name="Courvalin P."/>
            <person name="Perichon B."/>
            <person name="Grillot-Courvalin C."/>
            <person name="Clermont D."/>
            <person name="Rocha E."/>
            <person name="Yoon E.-J."/>
            <person name="Nemec A."/>
            <person name="Walker B."/>
            <person name="Young S.K."/>
            <person name="Zeng Q."/>
            <person name="Gargeya S."/>
            <person name="Fitzgerald M."/>
            <person name="Haas B."/>
            <person name="Abouelleil A."/>
            <person name="Alvarado L."/>
            <person name="Arachchi H.M."/>
            <person name="Berlin A.M."/>
            <person name="Chapman S.B."/>
            <person name="Dewar J."/>
            <person name="Goldberg J."/>
            <person name="Griggs A."/>
            <person name="Gujja S."/>
            <person name="Hansen M."/>
            <person name="Howarth C."/>
            <person name="Imamovic A."/>
            <person name="Larimer J."/>
            <person name="McCowan C."/>
            <person name="Murphy C."/>
            <person name="Neiman D."/>
            <person name="Pearson M."/>
            <person name="Priest M."/>
            <person name="Roberts A."/>
            <person name="Saif S."/>
            <person name="Shea T."/>
            <person name="Sisk P."/>
            <person name="Sykes S."/>
            <person name="Wortman J."/>
            <person name="Nusbaum C."/>
            <person name="Birren B."/>
        </authorList>
    </citation>
    <scope>NUCLEOTIDE SEQUENCE [LARGE SCALE GENOMIC DNA]</scope>
    <source>
        <strain evidence="1 2">ANC 3862</strain>
    </source>
</reference>
<dbReference type="Proteomes" id="UP000013248">
    <property type="component" value="Unassembled WGS sequence"/>
</dbReference>
<protein>
    <submittedName>
        <fullName evidence="1">Uncharacterized protein</fullName>
    </submittedName>
</protein>
<proteinExistence type="predicted"/>
<dbReference type="eggNOG" id="ENOG5031SGN">
    <property type="taxonomic scope" value="Bacteria"/>
</dbReference>
<dbReference type="AlphaFoldDB" id="N9LNU9"/>
<evidence type="ECO:0000313" key="2">
    <source>
        <dbReference type="Proteomes" id="UP000013248"/>
    </source>
</evidence>
<dbReference type="PATRIC" id="fig|1217705.3.peg.3333"/>
<sequence>MENLTTVELVCKSGTYLNHVSACLLRINTSYGVCGVEDHKIKAMLTVCLLPIANALKLLEQAQQQELELDFQPAITLLNGMHYMLEELVSLDLDREYNAVCIDALMHVAQNFVETCVEEWGDV</sequence>
<evidence type="ECO:0000313" key="1">
    <source>
        <dbReference type="EMBL" id="ENW97967.1"/>
    </source>
</evidence>
<comment type="caution">
    <text evidence="1">The sequence shown here is derived from an EMBL/GenBank/DDBJ whole genome shotgun (WGS) entry which is preliminary data.</text>
</comment>
<organism evidence="1 2">
    <name type="scientific">Acinetobacter modestus</name>
    <dbReference type="NCBI Taxonomy" id="1776740"/>
    <lineage>
        <taxon>Bacteria</taxon>
        <taxon>Pseudomonadati</taxon>
        <taxon>Pseudomonadota</taxon>
        <taxon>Gammaproteobacteria</taxon>
        <taxon>Moraxellales</taxon>
        <taxon>Moraxellaceae</taxon>
        <taxon>Acinetobacter</taxon>
    </lineage>
</organism>
<dbReference type="HOGENOM" id="CLU_2010319_0_0_6"/>
<dbReference type="RefSeq" id="WP_005219367.1">
    <property type="nucleotide sequence ID" value="NZ_KB850089.1"/>
</dbReference>
<gene>
    <name evidence="1" type="ORF">F900_03434</name>
</gene>
<dbReference type="EMBL" id="APRP01000034">
    <property type="protein sequence ID" value="ENW97967.1"/>
    <property type="molecule type" value="Genomic_DNA"/>
</dbReference>
<accession>N9LNU9</accession>